<accession>A0ABR0BSJ0</accession>
<protein>
    <submittedName>
        <fullName evidence="2">Uncharacterized protein</fullName>
    </submittedName>
</protein>
<dbReference type="Proteomes" id="UP001287286">
    <property type="component" value="Unassembled WGS sequence"/>
</dbReference>
<evidence type="ECO:0000313" key="2">
    <source>
        <dbReference type="EMBL" id="KAK4086995.1"/>
    </source>
</evidence>
<feature type="region of interest" description="Disordered" evidence="1">
    <location>
        <begin position="1"/>
        <end position="101"/>
    </location>
</feature>
<proteinExistence type="predicted"/>
<comment type="caution">
    <text evidence="2">The sequence shown here is derived from an EMBL/GenBank/DDBJ whole genome shotgun (WGS) entry which is preliminary data.</text>
</comment>
<keyword evidence="3" id="KW-1185">Reference proteome</keyword>
<evidence type="ECO:0000313" key="3">
    <source>
        <dbReference type="Proteomes" id="UP001287286"/>
    </source>
</evidence>
<gene>
    <name evidence="2" type="ORF">Purlil1_8729</name>
</gene>
<evidence type="ECO:0000256" key="1">
    <source>
        <dbReference type="SAM" id="MobiDB-lite"/>
    </source>
</evidence>
<reference evidence="2 3" key="1">
    <citation type="journal article" date="2024" name="Microbiol. Resour. Announc.">
        <title>Genome annotations for the ascomycete fungi Trichoderma harzianum, Trichoderma aggressivum, and Purpureocillium lilacinum.</title>
        <authorList>
            <person name="Beijen E.P.W."/>
            <person name="Ohm R.A."/>
        </authorList>
    </citation>
    <scope>NUCLEOTIDE SEQUENCE [LARGE SCALE GENOMIC DNA]</scope>
    <source>
        <strain evidence="2 3">CBS 150709</strain>
    </source>
</reference>
<sequence>MTRKGKGSLRKPLPPLLLTESHLISPTETERARGRAGAYTQGTSVGRLGQARRAEQRPDKDRFRRASEISASTVGAGTVARASGCRGDARPIRSAHPLAKSPDWGGGRDVFHCWGGGPEFWFGPPQAPRHRPLVGLLPASSMLHCENLAAAAVAAAAACLRR</sequence>
<organism evidence="2 3">
    <name type="scientific">Purpureocillium lilacinum</name>
    <name type="common">Paecilomyces lilacinus</name>
    <dbReference type="NCBI Taxonomy" id="33203"/>
    <lineage>
        <taxon>Eukaryota</taxon>
        <taxon>Fungi</taxon>
        <taxon>Dikarya</taxon>
        <taxon>Ascomycota</taxon>
        <taxon>Pezizomycotina</taxon>
        <taxon>Sordariomycetes</taxon>
        <taxon>Hypocreomycetidae</taxon>
        <taxon>Hypocreales</taxon>
        <taxon>Ophiocordycipitaceae</taxon>
        <taxon>Purpureocillium</taxon>
    </lineage>
</organism>
<feature type="compositionally biased region" description="Basic and acidic residues" evidence="1">
    <location>
        <begin position="52"/>
        <end position="67"/>
    </location>
</feature>
<dbReference type="EMBL" id="JAWRVI010000036">
    <property type="protein sequence ID" value="KAK4086995.1"/>
    <property type="molecule type" value="Genomic_DNA"/>
</dbReference>
<name>A0ABR0BSJ0_PURLI</name>